<feature type="domain" description="T3SS EscN ATPase C-terminal" evidence="1">
    <location>
        <begin position="5"/>
        <end position="75"/>
    </location>
</feature>
<reference evidence="2" key="1">
    <citation type="submission" date="2019-08" db="EMBL/GenBank/DDBJ databases">
        <authorList>
            <person name="Kucharzyk K."/>
            <person name="Murdoch R.W."/>
            <person name="Higgins S."/>
            <person name="Loffler F."/>
        </authorList>
    </citation>
    <scope>NUCLEOTIDE SEQUENCE</scope>
</reference>
<proteinExistence type="predicted"/>
<accession>A0A645JCH9</accession>
<protein>
    <submittedName>
        <fullName evidence="2">Flagellum-specific ATP synthase</fullName>
    </submittedName>
</protein>
<dbReference type="InterPro" id="IPR040627">
    <property type="entry name" value="T3SS_ATPase_C"/>
</dbReference>
<dbReference type="AlphaFoldDB" id="A0A645JCH9"/>
<evidence type="ECO:0000313" key="2">
    <source>
        <dbReference type="EMBL" id="MPN60862.1"/>
    </source>
</evidence>
<dbReference type="Gene3D" id="1.20.1270.330">
    <property type="match status" value="1"/>
</dbReference>
<dbReference type="Pfam" id="PF18269">
    <property type="entry name" value="T3SS_ATPase_C"/>
    <property type="match status" value="1"/>
</dbReference>
<organism evidence="2">
    <name type="scientific">bioreactor metagenome</name>
    <dbReference type="NCBI Taxonomy" id="1076179"/>
    <lineage>
        <taxon>unclassified sequences</taxon>
        <taxon>metagenomes</taxon>
        <taxon>ecological metagenomes</taxon>
    </lineage>
</organism>
<dbReference type="EMBL" id="VSSQ01136654">
    <property type="protein sequence ID" value="MPN60862.1"/>
    <property type="molecule type" value="Genomic_DNA"/>
</dbReference>
<name>A0A645JCH9_9ZZZZ</name>
<sequence length="79" mass="9074">MDEIVDREHVKLAARLRRTLSVYDDNFDLISIGAYKTGANPLLDEAVAKMDRINDFLTQEVSQRCSYEETLSHLAKIME</sequence>
<gene>
    <name evidence="2" type="primary">fliI_5</name>
    <name evidence="2" type="ORF">SDC9_208595</name>
</gene>
<comment type="caution">
    <text evidence="2">The sequence shown here is derived from an EMBL/GenBank/DDBJ whole genome shotgun (WGS) entry which is preliminary data.</text>
</comment>
<evidence type="ECO:0000259" key="1">
    <source>
        <dbReference type="Pfam" id="PF18269"/>
    </source>
</evidence>